<evidence type="ECO:0000313" key="4">
    <source>
        <dbReference type="EMBL" id="KAJ7207572.1"/>
    </source>
</evidence>
<sequence length="347" mass="38487">MSAAASVIHLSPASAAFVKARTTTLGPWVLGAYLDCILMGVIFCQVYTYYRTRTRSETNLQRYYNHVVVVALGLSILKTAQCTAVVWVQNVFDFANPDVARTLVAKAWWQVSMPLLTAIIGTTVQSFFCLRFYLLSRNWKFCIIIICAMCLGLAGVCLSLANILSGNAHAKVMWLMVHLIGVFVADLLITSGTIYSLQKRSSGLPSTSQMINRLLRLVFESAFPPTIIATTDLILTQTLGPKLLWHMLVNIALGKIYVVSLLYTLNSINEYRADRKSHSYTDGVRPSRRTGTHMEFVRRGRSQSQGPPSKTDQIFVHTEVSTHVTVSPSYSHDSASPYSQSKSADFA</sequence>
<feature type="compositionally biased region" description="Polar residues" evidence="1">
    <location>
        <begin position="302"/>
        <end position="312"/>
    </location>
</feature>
<proteinExistence type="predicted"/>
<feature type="transmembrane region" description="Helical" evidence="2">
    <location>
        <begin position="25"/>
        <end position="50"/>
    </location>
</feature>
<organism evidence="4 5">
    <name type="scientific">Mycena pura</name>
    <dbReference type="NCBI Taxonomy" id="153505"/>
    <lineage>
        <taxon>Eukaryota</taxon>
        <taxon>Fungi</taxon>
        <taxon>Dikarya</taxon>
        <taxon>Basidiomycota</taxon>
        <taxon>Agaricomycotina</taxon>
        <taxon>Agaricomycetes</taxon>
        <taxon>Agaricomycetidae</taxon>
        <taxon>Agaricales</taxon>
        <taxon>Marasmiineae</taxon>
        <taxon>Mycenaceae</taxon>
        <taxon>Mycena</taxon>
    </lineage>
</organism>
<evidence type="ECO:0000256" key="1">
    <source>
        <dbReference type="SAM" id="MobiDB-lite"/>
    </source>
</evidence>
<feature type="transmembrane region" description="Helical" evidence="2">
    <location>
        <begin position="107"/>
        <end position="134"/>
    </location>
</feature>
<keyword evidence="2" id="KW-1133">Transmembrane helix</keyword>
<evidence type="ECO:0000256" key="2">
    <source>
        <dbReference type="SAM" id="Phobius"/>
    </source>
</evidence>
<keyword evidence="5" id="KW-1185">Reference proteome</keyword>
<feature type="transmembrane region" description="Helical" evidence="2">
    <location>
        <begin position="141"/>
        <end position="161"/>
    </location>
</feature>
<feature type="transmembrane region" description="Helical" evidence="2">
    <location>
        <begin position="217"/>
        <end position="237"/>
    </location>
</feature>
<dbReference type="Proteomes" id="UP001219525">
    <property type="component" value="Unassembled WGS sequence"/>
</dbReference>
<name>A0AAD6YFS4_9AGAR</name>
<dbReference type="AlphaFoldDB" id="A0AAD6YFS4"/>
<feature type="compositionally biased region" description="Polar residues" evidence="1">
    <location>
        <begin position="328"/>
        <end position="347"/>
    </location>
</feature>
<gene>
    <name evidence="4" type="ORF">GGX14DRAFT_698203</name>
</gene>
<dbReference type="PANTHER" id="PTHR40465:SF1">
    <property type="entry name" value="DUF6534 DOMAIN-CONTAINING PROTEIN"/>
    <property type="match status" value="1"/>
</dbReference>
<feature type="region of interest" description="Disordered" evidence="1">
    <location>
        <begin position="325"/>
        <end position="347"/>
    </location>
</feature>
<dbReference type="EMBL" id="JARJCW010000036">
    <property type="protein sequence ID" value="KAJ7207572.1"/>
    <property type="molecule type" value="Genomic_DNA"/>
</dbReference>
<feature type="transmembrane region" description="Helical" evidence="2">
    <location>
        <begin position="173"/>
        <end position="197"/>
    </location>
</feature>
<keyword evidence="2" id="KW-0472">Membrane</keyword>
<evidence type="ECO:0000259" key="3">
    <source>
        <dbReference type="Pfam" id="PF20152"/>
    </source>
</evidence>
<feature type="transmembrane region" description="Helical" evidence="2">
    <location>
        <begin position="243"/>
        <end position="265"/>
    </location>
</feature>
<reference evidence="4" key="1">
    <citation type="submission" date="2023-03" db="EMBL/GenBank/DDBJ databases">
        <title>Massive genome expansion in bonnet fungi (Mycena s.s.) driven by repeated elements and novel gene families across ecological guilds.</title>
        <authorList>
            <consortium name="Lawrence Berkeley National Laboratory"/>
            <person name="Harder C.B."/>
            <person name="Miyauchi S."/>
            <person name="Viragh M."/>
            <person name="Kuo A."/>
            <person name="Thoen E."/>
            <person name="Andreopoulos B."/>
            <person name="Lu D."/>
            <person name="Skrede I."/>
            <person name="Drula E."/>
            <person name="Henrissat B."/>
            <person name="Morin E."/>
            <person name="Kohler A."/>
            <person name="Barry K."/>
            <person name="LaButti K."/>
            <person name="Morin E."/>
            <person name="Salamov A."/>
            <person name="Lipzen A."/>
            <person name="Mereny Z."/>
            <person name="Hegedus B."/>
            <person name="Baldrian P."/>
            <person name="Stursova M."/>
            <person name="Weitz H."/>
            <person name="Taylor A."/>
            <person name="Grigoriev I.V."/>
            <person name="Nagy L.G."/>
            <person name="Martin F."/>
            <person name="Kauserud H."/>
        </authorList>
    </citation>
    <scope>NUCLEOTIDE SEQUENCE</scope>
    <source>
        <strain evidence="4">9144</strain>
    </source>
</reference>
<protein>
    <recommendedName>
        <fullName evidence="3">DUF6534 domain-containing protein</fullName>
    </recommendedName>
</protein>
<dbReference type="InterPro" id="IPR045339">
    <property type="entry name" value="DUF6534"/>
</dbReference>
<feature type="transmembrane region" description="Helical" evidence="2">
    <location>
        <begin position="62"/>
        <end position="87"/>
    </location>
</feature>
<feature type="region of interest" description="Disordered" evidence="1">
    <location>
        <begin position="276"/>
        <end position="312"/>
    </location>
</feature>
<accession>A0AAD6YFS4</accession>
<feature type="domain" description="DUF6534" evidence="3">
    <location>
        <begin position="183"/>
        <end position="267"/>
    </location>
</feature>
<dbReference type="PANTHER" id="PTHR40465">
    <property type="entry name" value="CHROMOSOME 1, WHOLE GENOME SHOTGUN SEQUENCE"/>
    <property type="match status" value="1"/>
</dbReference>
<dbReference type="Pfam" id="PF20152">
    <property type="entry name" value="DUF6534"/>
    <property type="match status" value="1"/>
</dbReference>
<evidence type="ECO:0000313" key="5">
    <source>
        <dbReference type="Proteomes" id="UP001219525"/>
    </source>
</evidence>
<keyword evidence="2" id="KW-0812">Transmembrane</keyword>
<comment type="caution">
    <text evidence="4">The sequence shown here is derived from an EMBL/GenBank/DDBJ whole genome shotgun (WGS) entry which is preliminary data.</text>
</comment>